<gene>
    <name evidence="2" type="ORF">NTEN_LOCUS3035</name>
</gene>
<feature type="region of interest" description="Disordered" evidence="1">
    <location>
        <begin position="266"/>
        <end position="338"/>
    </location>
</feature>
<proteinExistence type="predicted"/>
<keyword evidence="3" id="KW-1185">Reference proteome</keyword>
<sequence>MNVKRFGEGVGSSGKHDIEHFISQHHGVCVQTTRGHGSTLAQRRKPHCSVTTIHKSMRNLDQEPGDSPYRSSGFRTGFLISIHMHMGFVTYPQGQRSTLPTLTSGRFLVAGGRETRIRIQQLPMKEDALSNRRESEGIRRKRRAACSGAKTDVPKEEVVNKNAATKEKKGGVSKSIASKSTTTRASSTPKIRPFPRKPGPSCSTIDASLLQETCTDQREKMKKVPSKREKESKLQIRAAALERKRKQLERIRSDPVKYAAFKHAEKLRSSKRRAEGKIKKIADLTERQKRIQRKKWQQSQRESKIRKKQAQAASEFVRDSSPVESDPDVPEEVEEPPI</sequence>
<feature type="region of interest" description="Disordered" evidence="1">
    <location>
        <begin position="128"/>
        <end position="153"/>
    </location>
</feature>
<accession>A0A6H5G2C1</accession>
<dbReference type="EMBL" id="CADCXU010004674">
    <property type="protein sequence ID" value="CAA9996537.1"/>
    <property type="molecule type" value="Genomic_DNA"/>
</dbReference>
<dbReference type="Proteomes" id="UP000479000">
    <property type="component" value="Unassembled WGS sequence"/>
</dbReference>
<evidence type="ECO:0000256" key="1">
    <source>
        <dbReference type="SAM" id="MobiDB-lite"/>
    </source>
</evidence>
<name>A0A6H5G2C1_9HEMI</name>
<dbReference type="AlphaFoldDB" id="A0A6H5G2C1"/>
<feature type="compositionally biased region" description="Basic and acidic residues" evidence="1">
    <location>
        <begin position="266"/>
        <end position="289"/>
    </location>
</feature>
<evidence type="ECO:0000313" key="3">
    <source>
        <dbReference type="Proteomes" id="UP000479000"/>
    </source>
</evidence>
<feature type="compositionally biased region" description="Acidic residues" evidence="1">
    <location>
        <begin position="325"/>
        <end position="338"/>
    </location>
</feature>
<protein>
    <submittedName>
        <fullName evidence="2">Uncharacterized protein</fullName>
    </submittedName>
</protein>
<organism evidence="2 3">
    <name type="scientific">Nesidiocoris tenuis</name>
    <dbReference type="NCBI Taxonomy" id="355587"/>
    <lineage>
        <taxon>Eukaryota</taxon>
        <taxon>Metazoa</taxon>
        <taxon>Ecdysozoa</taxon>
        <taxon>Arthropoda</taxon>
        <taxon>Hexapoda</taxon>
        <taxon>Insecta</taxon>
        <taxon>Pterygota</taxon>
        <taxon>Neoptera</taxon>
        <taxon>Paraneoptera</taxon>
        <taxon>Hemiptera</taxon>
        <taxon>Heteroptera</taxon>
        <taxon>Panheteroptera</taxon>
        <taxon>Cimicomorpha</taxon>
        <taxon>Miridae</taxon>
        <taxon>Dicyphina</taxon>
        <taxon>Nesidiocoris</taxon>
    </lineage>
</organism>
<feature type="compositionally biased region" description="Low complexity" evidence="1">
    <location>
        <begin position="173"/>
        <end position="188"/>
    </location>
</feature>
<feature type="compositionally biased region" description="Basic and acidic residues" evidence="1">
    <location>
        <begin position="128"/>
        <end position="138"/>
    </location>
</feature>
<evidence type="ECO:0000313" key="2">
    <source>
        <dbReference type="EMBL" id="CAA9996537.1"/>
    </source>
</evidence>
<feature type="region of interest" description="Disordered" evidence="1">
    <location>
        <begin position="165"/>
        <end position="202"/>
    </location>
</feature>
<reference evidence="2 3" key="1">
    <citation type="submission" date="2020-02" db="EMBL/GenBank/DDBJ databases">
        <authorList>
            <person name="Ferguson B K."/>
        </authorList>
    </citation>
    <scope>NUCLEOTIDE SEQUENCE [LARGE SCALE GENOMIC DNA]</scope>
</reference>